<dbReference type="PANTHER" id="PTHR31616:SF0">
    <property type="entry name" value="GLUCAN 1,4-ALPHA-GLUCOSIDASE"/>
    <property type="match status" value="1"/>
</dbReference>
<evidence type="ECO:0000313" key="2">
    <source>
        <dbReference type="EMBL" id="MFD1677000.1"/>
    </source>
</evidence>
<keyword evidence="2" id="KW-0378">Hydrolase</keyword>
<accession>A0ABW4JN86</accession>
<dbReference type="Pfam" id="PF00723">
    <property type="entry name" value="Glyco_hydro_15"/>
    <property type="match status" value="1"/>
</dbReference>
<proteinExistence type="predicted"/>
<dbReference type="Proteomes" id="UP001597079">
    <property type="component" value="Unassembled WGS sequence"/>
</dbReference>
<protein>
    <submittedName>
        <fullName evidence="2">Glycoside hydrolase family 15 protein</fullName>
    </submittedName>
</protein>
<gene>
    <name evidence="2" type="ORF">ACFSB2_20195</name>
</gene>
<evidence type="ECO:0000313" key="3">
    <source>
        <dbReference type="Proteomes" id="UP001597079"/>
    </source>
</evidence>
<dbReference type="RefSeq" id="WP_377944910.1">
    <property type="nucleotide sequence ID" value="NZ_JBHUCX010000083.1"/>
</dbReference>
<reference evidence="3" key="1">
    <citation type="journal article" date="2019" name="Int. J. Syst. Evol. Microbiol.">
        <title>The Global Catalogue of Microorganisms (GCM) 10K type strain sequencing project: providing services to taxonomists for standard genome sequencing and annotation.</title>
        <authorList>
            <consortium name="The Broad Institute Genomics Platform"/>
            <consortium name="The Broad Institute Genome Sequencing Center for Infectious Disease"/>
            <person name="Wu L."/>
            <person name="Ma J."/>
        </authorList>
    </citation>
    <scope>NUCLEOTIDE SEQUENCE [LARGE SCALE GENOMIC DNA]</scope>
    <source>
        <strain evidence="3">CGMCC 1.12286</strain>
    </source>
</reference>
<dbReference type="SUPFAM" id="SSF48208">
    <property type="entry name" value="Six-hairpin glycosidases"/>
    <property type="match status" value="1"/>
</dbReference>
<evidence type="ECO:0000259" key="1">
    <source>
        <dbReference type="Pfam" id="PF00723"/>
    </source>
</evidence>
<organism evidence="2 3">
    <name type="scientific">Alicyclobacillus fodiniaquatilis</name>
    <dbReference type="NCBI Taxonomy" id="1661150"/>
    <lineage>
        <taxon>Bacteria</taxon>
        <taxon>Bacillati</taxon>
        <taxon>Bacillota</taxon>
        <taxon>Bacilli</taxon>
        <taxon>Bacillales</taxon>
        <taxon>Alicyclobacillaceae</taxon>
        <taxon>Alicyclobacillus</taxon>
    </lineage>
</organism>
<dbReference type="InterPro" id="IPR011613">
    <property type="entry name" value="GH15-like"/>
</dbReference>
<name>A0ABW4JN86_9BACL</name>
<sequence length="333" mass="38464">MRDQVQHVLDALRQQNGLYVASPSNTYHYVWIRDICYISLSELHRDGGRFEETYHSMLDIFRKYEWKLTYHAKHRPRAVYEYIHPRYSADTLEEISEPWGNAQNDAIGAFLFGIGQGLRRGKPMLRDERDAHIISLLIAYLETLEYWNDEDNGMWEENRELHASSVGACVAGLLAVQPYFAVRWEIIRAGFRALYELLPQESVSKSCDLALLSLVYPYRLLPPDLAQIVVTNVEEQLLRPRGVIRYKGDQYYQDSGKEAEWCMGLPWLGLCHAELGNRDQSLSYLALTMRVMAENMQIPELYLPEQGVANENVPLGWAHALFLVLYDRLCGTA</sequence>
<dbReference type="PANTHER" id="PTHR31616">
    <property type="entry name" value="TREHALASE"/>
    <property type="match status" value="1"/>
</dbReference>
<keyword evidence="3" id="KW-1185">Reference proteome</keyword>
<feature type="domain" description="GH15-like" evidence="1">
    <location>
        <begin position="16"/>
        <end position="173"/>
    </location>
</feature>
<dbReference type="InterPro" id="IPR008928">
    <property type="entry name" value="6-hairpin_glycosidase_sf"/>
</dbReference>
<dbReference type="EMBL" id="JBHUCX010000083">
    <property type="protein sequence ID" value="MFD1677000.1"/>
    <property type="molecule type" value="Genomic_DNA"/>
</dbReference>
<dbReference type="InterPro" id="IPR012341">
    <property type="entry name" value="6hp_glycosidase-like_sf"/>
</dbReference>
<dbReference type="Gene3D" id="1.50.10.10">
    <property type="match status" value="2"/>
</dbReference>
<dbReference type="GO" id="GO:0016787">
    <property type="term" value="F:hydrolase activity"/>
    <property type="evidence" value="ECO:0007669"/>
    <property type="project" value="UniProtKB-KW"/>
</dbReference>
<comment type="caution">
    <text evidence="2">The sequence shown here is derived from an EMBL/GenBank/DDBJ whole genome shotgun (WGS) entry which is preliminary data.</text>
</comment>